<accession>A0AAD6X6S2</accession>
<sequence length="82" mass="8703">MESKLKQALSSLKQAQSLLKPALRLGKAAVNSIGIPGVEGVVNVVVELGEMVLTMRGNKEDLVKLKKHLDTLDTIDCSSMGG</sequence>
<dbReference type="Proteomes" id="UP001218188">
    <property type="component" value="Unassembled WGS sequence"/>
</dbReference>
<proteinExistence type="predicted"/>
<keyword evidence="2" id="KW-1185">Reference proteome</keyword>
<dbReference type="AlphaFoldDB" id="A0AAD6X6S2"/>
<protein>
    <submittedName>
        <fullName evidence="1">Uncharacterized protein</fullName>
    </submittedName>
</protein>
<dbReference type="EMBL" id="JARJCM010000036">
    <property type="protein sequence ID" value="KAJ7037580.1"/>
    <property type="molecule type" value="Genomic_DNA"/>
</dbReference>
<evidence type="ECO:0000313" key="2">
    <source>
        <dbReference type="Proteomes" id="UP001218188"/>
    </source>
</evidence>
<evidence type="ECO:0000313" key="1">
    <source>
        <dbReference type="EMBL" id="KAJ7037580.1"/>
    </source>
</evidence>
<gene>
    <name evidence="1" type="ORF">C8F04DRAFT_1232451</name>
</gene>
<reference evidence="1" key="1">
    <citation type="submission" date="2023-03" db="EMBL/GenBank/DDBJ databases">
        <title>Massive genome expansion in bonnet fungi (Mycena s.s.) driven by repeated elements and novel gene families across ecological guilds.</title>
        <authorList>
            <consortium name="Lawrence Berkeley National Laboratory"/>
            <person name="Harder C.B."/>
            <person name="Miyauchi S."/>
            <person name="Viragh M."/>
            <person name="Kuo A."/>
            <person name="Thoen E."/>
            <person name="Andreopoulos B."/>
            <person name="Lu D."/>
            <person name="Skrede I."/>
            <person name="Drula E."/>
            <person name="Henrissat B."/>
            <person name="Morin E."/>
            <person name="Kohler A."/>
            <person name="Barry K."/>
            <person name="LaButti K."/>
            <person name="Morin E."/>
            <person name="Salamov A."/>
            <person name="Lipzen A."/>
            <person name="Mereny Z."/>
            <person name="Hegedus B."/>
            <person name="Baldrian P."/>
            <person name="Stursova M."/>
            <person name="Weitz H."/>
            <person name="Taylor A."/>
            <person name="Grigoriev I.V."/>
            <person name="Nagy L.G."/>
            <person name="Martin F."/>
            <person name="Kauserud H."/>
        </authorList>
    </citation>
    <scope>NUCLEOTIDE SEQUENCE</scope>
    <source>
        <strain evidence="1">CBHHK200</strain>
    </source>
</reference>
<name>A0AAD6X6S2_9AGAR</name>
<comment type="caution">
    <text evidence="1">The sequence shown here is derived from an EMBL/GenBank/DDBJ whole genome shotgun (WGS) entry which is preliminary data.</text>
</comment>
<organism evidence="1 2">
    <name type="scientific">Mycena alexandri</name>
    <dbReference type="NCBI Taxonomy" id="1745969"/>
    <lineage>
        <taxon>Eukaryota</taxon>
        <taxon>Fungi</taxon>
        <taxon>Dikarya</taxon>
        <taxon>Basidiomycota</taxon>
        <taxon>Agaricomycotina</taxon>
        <taxon>Agaricomycetes</taxon>
        <taxon>Agaricomycetidae</taxon>
        <taxon>Agaricales</taxon>
        <taxon>Marasmiineae</taxon>
        <taxon>Mycenaceae</taxon>
        <taxon>Mycena</taxon>
    </lineage>
</organism>